<dbReference type="SUPFAM" id="SSF55811">
    <property type="entry name" value="Nudix"/>
    <property type="match status" value="1"/>
</dbReference>
<dbReference type="PROSITE" id="PS51462">
    <property type="entry name" value="NUDIX"/>
    <property type="match status" value="1"/>
</dbReference>
<sequence>MTTFRWITTPLPVHLPVRQVYGFCFDDTGRVLLREDAGRYGLPGGKPEPGEDAPTTLARECDEESQITIGPPRYLGYQEVTDDGQPPYAQLRYAARITAFLERRPDPDTGRVYGRLLTPLNKAPALLNWGIDGLLQSADAVHAARELGLDPTTEREDTWRN</sequence>
<protein>
    <submittedName>
        <fullName evidence="2">NUDIX hydrolase</fullName>
        <ecNumber evidence="2">3.6.-.-</ecNumber>
    </submittedName>
</protein>
<name>A0ABW7RMJ5_9ACTN</name>
<dbReference type="InterPro" id="IPR000086">
    <property type="entry name" value="NUDIX_hydrolase_dom"/>
</dbReference>
<reference evidence="2 3" key="1">
    <citation type="submission" date="2024-10" db="EMBL/GenBank/DDBJ databases">
        <title>The Natural Products Discovery Center: Release of the First 8490 Sequenced Strains for Exploring Actinobacteria Biosynthetic Diversity.</title>
        <authorList>
            <person name="Kalkreuter E."/>
            <person name="Kautsar S.A."/>
            <person name="Yang D."/>
            <person name="Bader C.D."/>
            <person name="Teijaro C.N."/>
            <person name="Fluegel L."/>
            <person name="Davis C.M."/>
            <person name="Simpson J.R."/>
            <person name="Lauterbach L."/>
            <person name="Steele A.D."/>
            <person name="Gui C."/>
            <person name="Meng S."/>
            <person name="Li G."/>
            <person name="Viehrig K."/>
            <person name="Ye F."/>
            <person name="Su P."/>
            <person name="Kiefer A.F."/>
            <person name="Nichols A."/>
            <person name="Cepeda A.J."/>
            <person name="Yan W."/>
            <person name="Fan B."/>
            <person name="Jiang Y."/>
            <person name="Adhikari A."/>
            <person name="Zheng C.-J."/>
            <person name="Schuster L."/>
            <person name="Cowan T.M."/>
            <person name="Smanski M.J."/>
            <person name="Chevrette M.G."/>
            <person name="De Carvalho L.P.S."/>
            <person name="Shen B."/>
        </authorList>
    </citation>
    <scope>NUCLEOTIDE SEQUENCE [LARGE SCALE GENOMIC DNA]</scope>
    <source>
        <strain evidence="2 3">NPDC018013</strain>
    </source>
</reference>
<feature type="domain" description="Nudix hydrolase" evidence="1">
    <location>
        <begin position="15"/>
        <end position="141"/>
    </location>
</feature>
<dbReference type="InterPro" id="IPR015797">
    <property type="entry name" value="NUDIX_hydrolase-like_dom_sf"/>
</dbReference>
<dbReference type="Proteomes" id="UP001610990">
    <property type="component" value="Unassembled WGS sequence"/>
</dbReference>
<dbReference type="EMBL" id="JBIRGH010000031">
    <property type="protein sequence ID" value="MFH8589309.1"/>
    <property type="molecule type" value="Genomic_DNA"/>
</dbReference>
<comment type="caution">
    <text evidence="2">The sequence shown here is derived from an EMBL/GenBank/DDBJ whole genome shotgun (WGS) entry which is preliminary data.</text>
</comment>
<dbReference type="Pfam" id="PF00293">
    <property type="entry name" value="NUDIX"/>
    <property type="match status" value="1"/>
</dbReference>
<gene>
    <name evidence="2" type="ORF">ACH4GP_33865</name>
</gene>
<evidence type="ECO:0000313" key="2">
    <source>
        <dbReference type="EMBL" id="MFH8589309.1"/>
    </source>
</evidence>
<dbReference type="Gene3D" id="3.90.79.10">
    <property type="entry name" value="Nucleoside Triphosphate Pyrophosphohydrolase"/>
    <property type="match status" value="1"/>
</dbReference>
<proteinExistence type="predicted"/>
<evidence type="ECO:0000313" key="3">
    <source>
        <dbReference type="Proteomes" id="UP001610990"/>
    </source>
</evidence>
<keyword evidence="3" id="KW-1185">Reference proteome</keyword>
<evidence type="ECO:0000259" key="1">
    <source>
        <dbReference type="PROSITE" id="PS51462"/>
    </source>
</evidence>
<organism evidence="2 3">
    <name type="scientific">Streptomyces celluloflavus</name>
    <dbReference type="NCBI Taxonomy" id="58344"/>
    <lineage>
        <taxon>Bacteria</taxon>
        <taxon>Bacillati</taxon>
        <taxon>Actinomycetota</taxon>
        <taxon>Actinomycetes</taxon>
        <taxon>Kitasatosporales</taxon>
        <taxon>Streptomycetaceae</taxon>
        <taxon>Streptomyces</taxon>
    </lineage>
</organism>
<dbReference type="CDD" id="cd02883">
    <property type="entry name" value="NUDIX_Hydrolase"/>
    <property type="match status" value="1"/>
</dbReference>
<dbReference type="EC" id="3.6.-.-" evidence="2"/>
<dbReference type="GO" id="GO:0016787">
    <property type="term" value="F:hydrolase activity"/>
    <property type="evidence" value="ECO:0007669"/>
    <property type="project" value="UniProtKB-KW"/>
</dbReference>
<dbReference type="RefSeq" id="WP_367435562.1">
    <property type="nucleotide sequence ID" value="NZ_CP108413.1"/>
</dbReference>
<accession>A0ABW7RMJ5</accession>
<keyword evidence="2" id="KW-0378">Hydrolase</keyword>